<dbReference type="GO" id="GO:0055085">
    <property type="term" value="P:transmembrane transport"/>
    <property type="evidence" value="ECO:0007669"/>
    <property type="project" value="InterPro"/>
</dbReference>
<dbReference type="SUPFAM" id="SSF160964">
    <property type="entry name" value="MalF N-terminal region-like"/>
    <property type="match status" value="1"/>
</dbReference>
<dbReference type="SUPFAM" id="SSF161098">
    <property type="entry name" value="MetI-like"/>
    <property type="match status" value="1"/>
</dbReference>
<feature type="transmembrane region" description="Helical" evidence="7">
    <location>
        <begin position="203"/>
        <end position="228"/>
    </location>
</feature>
<comment type="similarity">
    <text evidence="7">Belongs to the binding-protein-dependent transport system permease family.</text>
</comment>
<dbReference type="EMBL" id="CP002659">
    <property type="protein sequence ID" value="AEC02488.1"/>
    <property type="molecule type" value="Genomic_DNA"/>
</dbReference>
<reference evidence="9 10" key="2">
    <citation type="journal article" date="2012" name="Stand. Genomic Sci.">
        <title>Complete genome sequence of the termite hindgut bacterium Spirochaeta coccoides type strain (SPN1(T)), reclassification in the genus Sphaerochaeta as Sphaerochaeta coccoides comb. nov. and emendations of the family Spirochaetaceae and the genus Sphaerochaeta.</title>
        <authorList>
            <person name="Abt B."/>
            <person name="Han C."/>
            <person name="Scheuner C."/>
            <person name="Lu M."/>
            <person name="Lapidus A."/>
            <person name="Nolan M."/>
            <person name="Lucas S."/>
            <person name="Hammon N."/>
            <person name="Deshpande S."/>
            <person name="Cheng J.F."/>
            <person name="Tapia R."/>
            <person name="Goodwin L.A."/>
            <person name="Pitluck S."/>
            <person name="Liolios K."/>
            <person name="Pagani I."/>
            <person name="Ivanova N."/>
            <person name="Mavromatis K."/>
            <person name="Mikhailova N."/>
            <person name="Huntemann M."/>
            <person name="Pati A."/>
            <person name="Chen A."/>
            <person name="Palaniappan K."/>
            <person name="Land M."/>
            <person name="Hauser L."/>
            <person name="Brambilla E.M."/>
            <person name="Rohde M."/>
            <person name="Spring S."/>
            <person name="Gronow S."/>
            <person name="Goker M."/>
            <person name="Woyke T."/>
            <person name="Bristow J."/>
            <person name="Eisen J.A."/>
            <person name="Markowitz V."/>
            <person name="Hugenholtz P."/>
            <person name="Kyrpides N.C."/>
            <person name="Klenk H.P."/>
            <person name="Detter J.C."/>
        </authorList>
    </citation>
    <scope>NUCLEOTIDE SEQUENCE [LARGE SCALE GENOMIC DNA]</scope>
    <source>
        <strain evidence="10">ATCC BAA-1237 / DSM 17374 / SPN1</strain>
    </source>
</reference>
<reference evidence="10" key="1">
    <citation type="submission" date="2011-04" db="EMBL/GenBank/DDBJ databases">
        <title>The complete genome of Spirochaeta coccoides DSM 17374.</title>
        <authorList>
            <person name="Lucas S."/>
            <person name="Copeland A."/>
            <person name="Lapidus A."/>
            <person name="Bruce D."/>
            <person name="Goodwin L."/>
            <person name="Pitluck S."/>
            <person name="Peters L."/>
            <person name="Kyrpides N."/>
            <person name="Mavromatis K."/>
            <person name="Pagani I."/>
            <person name="Ivanova N."/>
            <person name="Ovchinnikova G."/>
            <person name="Lu M."/>
            <person name="Detter J.C."/>
            <person name="Tapia R."/>
            <person name="Han C."/>
            <person name="Land M."/>
            <person name="Hauser L."/>
            <person name="Markowitz V."/>
            <person name="Cheng J.-F."/>
            <person name="Hugenholtz P."/>
            <person name="Woyke T."/>
            <person name="Wu D."/>
            <person name="Spring S."/>
            <person name="Schroeder M."/>
            <person name="Brambilla E."/>
            <person name="Klenk H.-P."/>
            <person name="Eisen J.A."/>
        </authorList>
    </citation>
    <scope>NUCLEOTIDE SEQUENCE [LARGE SCALE GENOMIC DNA]</scope>
    <source>
        <strain evidence="10">ATCC BAA-1237 / DSM 17374 / SPN1</strain>
    </source>
</reference>
<evidence type="ECO:0000313" key="9">
    <source>
        <dbReference type="EMBL" id="AEC02488.1"/>
    </source>
</evidence>
<dbReference type="RefSeq" id="WP_013739883.1">
    <property type="nucleotide sequence ID" value="NC_015436.1"/>
</dbReference>
<keyword evidence="2 7" id="KW-0813">Transport</keyword>
<evidence type="ECO:0000256" key="2">
    <source>
        <dbReference type="ARBA" id="ARBA00022448"/>
    </source>
</evidence>
<dbReference type="InterPro" id="IPR000515">
    <property type="entry name" value="MetI-like"/>
</dbReference>
<dbReference type="AlphaFoldDB" id="F4GM13"/>
<feature type="transmembrane region" description="Helical" evidence="7">
    <location>
        <begin position="14"/>
        <end position="41"/>
    </location>
</feature>
<dbReference type="HOGENOM" id="CLU_016047_0_1_12"/>
<name>F4GM13_PARC1</name>
<keyword evidence="5 7" id="KW-1133">Transmembrane helix</keyword>
<dbReference type="CDD" id="cd06261">
    <property type="entry name" value="TM_PBP2"/>
    <property type="match status" value="1"/>
</dbReference>
<gene>
    <name evidence="9" type="ordered locus">Spico_1280</name>
</gene>
<proteinExistence type="inferred from homology"/>
<keyword evidence="3" id="KW-1003">Cell membrane</keyword>
<keyword evidence="4 7" id="KW-0812">Transmembrane</keyword>
<feature type="transmembrane region" description="Helical" evidence="7">
    <location>
        <begin position="75"/>
        <end position="97"/>
    </location>
</feature>
<evidence type="ECO:0000256" key="4">
    <source>
        <dbReference type="ARBA" id="ARBA00022692"/>
    </source>
</evidence>
<dbReference type="PANTHER" id="PTHR30193:SF37">
    <property type="entry name" value="INNER MEMBRANE ABC TRANSPORTER PERMEASE PROTEIN YCJO"/>
    <property type="match status" value="1"/>
</dbReference>
<dbReference type="PANTHER" id="PTHR30193">
    <property type="entry name" value="ABC TRANSPORTER PERMEASE PROTEIN"/>
    <property type="match status" value="1"/>
</dbReference>
<evidence type="ECO:0000256" key="1">
    <source>
        <dbReference type="ARBA" id="ARBA00004651"/>
    </source>
</evidence>
<evidence type="ECO:0000256" key="6">
    <source>
        <dbReference type="ARBA" id="ARBA00023136"/>
    </source>
</evidence>
<feature type="transmembrane region" description="Helical" evidence="7">
    <location>
        <begin position="265"/>
        <end position="285"/>
    </location>
</feature>
<dbReference type="eggNOG" id="COG1175">
    <property type="taxonomic scope" value="Bacteria"/>
</dbReference>
<feature type="transmembrane region" description="Helical" evidence="7">
    <location>
        <begin position="160"/>
        <end position="183"/>
    </location>
</feature>
<organism evidence="9 10">
    <name type="scientific">Parasphaerochaeta coccoides (strain ATCC BAA-1237 / DSM 17374 / SPN1)</name>
    <name type="common">Sphaerochaeta coccoides</name>
    <dbReference type="NCBI Taxonomy" id="760011"/>
    <lineage>
        <taxon>Bacteria</taxon>
        <taxon>Pseudomonadati</taxon>
        <taxon>Spirochaetota</taxon>
        <taxon>Spirochaetia</taxon>
        <taxon>Spirochaetales</taxon>
        <taxon>Sphaerochaetaceae</taxon>
        <taxon>Parasphaerochaeta</taxon>
    </lineage>
</organism>
<dbReference type="Proteomes" id="UP000007939">
    <property type="component" value="Chromosome"/>
</dbReference>
<evidence type="ECO:0000313" key="10">
    <source>
        <dbReference type="Proteomes" id="UP000007939"/>
    </source>
</evidence>
<keyword evidence="10" id="KW-1185">Reference proteome</keyword>
<dbReference type="InterPro" id="IPR051393">
    <property type="entry name" value="ABC_transporter_permease"/>
</dbReference>
<keyword evidence="6 7" id="KW-0472">Membrane</keyword>
<dbReference type="OrthoDB" id="1936922at2"/>
<feature type="domain" description="ABC transmembrane type-1" evidence="8">
    <location>
        <begin position="71"/>
        <end position="284"/>
    </location>
</feature>
<dbReference type="PROSITE" id="PS50928">
    <property type="entry name" value="ABC_TM1"/>
    <property type="match status" value="1"/>
</dbReference>
<dbReference type="GO" id="GO:0005886">
    <property type="term" value="C:plasma membrane"/>
    <property type="evidence" value="ECO:0007669"/>
    <property type="project" value="UniProtKB-SubCell"/>
</dbReference>
<dbReference type="STRING" id="760011.Spico_1280"/>
<evidence type="ECO:0000256" key="7">
    <source>
        <dbReference type="RuleBase" id="RU363032"/>
    </source>
</evidence>
<feature type="transmembrane region" description="Helical" evidence="7">
    <location>
        <begin position="109"/>
        <end position="130"/>
    </location>
</feature>
<evidence type="ECO:0000256" key="5">
    <source>
        <dbReference type="ARBA" id="ARBA00022989"/>
    </source>
</evidence>
<dbReference type="Pfam" id="PF00528">
    <property type="entry name" value="BPD_transp_1"/>
    <property type="match status" value="1"/>
</dbReference>
<comment type="subcellular location">
    <subcellularLocation>
        <location evidence="1 7">Cell membrane</location>
        <topology evidence="1 7">Multi-pass membrane protein</topology>
    </subcellularLocation>
</comment>
<dbReference type="Gene3D" id="1.10.3720.10">
    <property type="entry name" value="MetI-like"/>
    <property type="match status" value="1"/>
</dbReference>
<protein>
    <submittedName>
        <fullName evidence="9">Binding-protein-dependent transport systems inner membrane component</fullName>
    </submittedName>
</protein>
<dbReference type="InterPro" id="IPR035906">
    <property type="entry name" value="MetI-like_sf"/>
</dbReference>
<sequence>MTHTRFRRMHTRSFWMFVAPCAILFSIFFLVPLLLSIGFSFTNYDGWKTMEFIGLRNYRELFSDARFYGALGRTLVYALFSLPFKVSIPLLVALLMTSPNVIGKGLARTLIYIPVLLSSLVVGITINWMFSAEYGVVNYIIGLLGGRFLEWALNPKLATFVISFASNWASTGFYMIIFIGGISNISKDICEAAYIDGCNSIQMFFNITIPMLSPTTFLVTLLSTVNLLKEYALVQGITQGGPGLNTTFLIQFIFDKGFSQMQHGYASAISLVAMVLFATISFVQFKLSNGGDS</sequence>
<accession>F4GM13</accession>
<evidence type="ECO:0000256" key="3">
    <source>
        <dbReference type="ARBA" id="ARBA00022475"/>
    </source>
</evidence>
<evidence type="ECO:0000259" key="8">
    <source>
        <dbReference type="PROSITE" id="PS50928"/>
    </source>
</evidence>
<dbReference type="KEGG" id="scc:Spico_1280"/>